<evidence type="ECO:0000313" key="10">
    <source>
        <dbReference type="Proteomes" id="UP001165481"/>
    </source>
</evidence>
<dbReference type="RefSeq" id="WP_243376848.1">
    <property type="nucleotide sequence ID" value="NZ_JAKZJU020000001.1"/>
</dbReference>
<dbReference type="NCBIfam" id="TIGR00706">
    <property type="entry name" value="SppA_dom"/>
    <property type="match status" value="1"/>
</dbReference>
<keyword evidence="6 7" id="KW-0472">Membrane</keyword>
<evidence type="ECO:0000259" key="8">
    <source>
        <dbReference type="Pfam" id="PF01343"/>
    </source>
</evidence>
<keyword evidence="7" id="KW-0812">Transmembrane</keyword>
<evidence type="ECO:0000256" key="6">
    <source>
        <dbReference type="ARBA" id="ARBA00023136"/>
    </source>
</evidence>
<evidence type="ECO:0000256" key="4">
    <source>
        <dbReference type="ARBA" id="ARBA00022801"/>
    </source>
</evidence>
<dbReference type="InterPro" id="IPR047217">
    <property type="entry name" value="S49_SppA_67K_type_N"/>
</dbReference>
<comment type="similarity">
    <text evidence="2">Belongs to the peptidase S49 family.</text>
</comment>
<dbReference type="InterPro" id="IPR004634">
    <property type="entry name" value="Pept_S49_pIV"/>
</dbReference>
<keyword evidence="10" id="KW-1185">Reference proteome</keyword>
<comment type="subcellular location">
    <subcellularLocation>
        <location evidence="1">Membrane</location>
    </subcellularLocation>
</comment>
<keyword evidence="7" id="KW-1133">Transmembrane helix</keyword>
<reference evidence="9" key="1">
    <citation type="submission" date="2023-03" db="EMBL/GenBank/DDBJ databases">
        <title>Mesosutterella sp. nov. isolated from porcine feces.</title>
        <authorList>
            <person name="Yu S."/>
        </authorList>
    </citation>
    <scope>NUCLEOTIDE SEQUENCE</scope>
    <source>
        <strain evidence="9">AGMB02718</strain>
    </source>
</reference>
<evidence type="ECO:0000256" key="5">
    <source>
        <dbReference type="ARBA" id="ARBA00022825"/>
    </source>
</evidence>
<dbReference type="InterPro" id="IPR029045">
    <property type="entry name" value="ClpP/crotonase-like_dom_sf"/>
</dbReference>
<proteinExistence type="inferred from homology"/>
<comment type="caution">
    <text evidence="9">The sequence shown here is derived from an EMBL/GenBank/DDBJ whole genome shotgun (WGS) entry which is preliminary data.</text>
</comment>
<evidence type="ECO:0000256" key="1">
    <source>
        <dbReference type="ARBA" id="ARBA00004370"/>
    </source>
</evidence>
<dbReference type="SUPFAM" id="SSF52096">
    <property type="entry name" value="ClpP/crotonase"/>
    <property type="match status" value="2"/>
</dbReference>
<evidence type="ECO:0000256" key="2">
    <source>
        <dbReference type="ARBA" id="ARBA00008683"/>
    </source>
</evidence>
<dbReference type="Gene3D" id="3.90.226.10">
    <property type="entry name" value="2-enoyl-CoA Hydratase, Chain A, domain 1"/>
    <property type="match status" value="3"/>
</dbReference>
<gene>
    <name evidence="9" type="primary">sppA</name>
    <name evidence="9" type="ORF">MUN46_002895</name>
</gene>
<dbReference type="CDD" id="cd07018">
    <property type="entry name" value="S49_SppA_67K_type"/>
    <property type="match status" value="1"/>
</dbReference>
<dbReference type="InterPro" id="IPR002142">
    <property type="entry name" value="Peptidase_S49"/>
</dbReference>
<dbReference type="NCBIfam" id="TIGR00705">
    <property type="entry name" value="SppA_67K"/>
    <property type="match status" value="1"/>
</dbReference>
<dbReference type="PIRSF" id="PIRSF001217">
    <property type="entry name" value="Protease_4_SppA"/>
    <property type="match status" value="1"/>
</dbReference>
<organism evidence="9 10">
    <name type="scientific">Mesosutterella faecium</name>
    <dbReference type="NCBI Taxonomy" id="2925194"/>
    <lineage>
        <taxon>Bacteria</taxon>
        <taxon>Pseudomonadati</taxon>
        <taxon>Pseudomonadota</taxon>
        <taxon>Betaproteobacteria</taxon>
        <taxon>Burkholderiales</taxon>
        <taxon>Sutterellaceae</taxon>
        <taxon>Mesosutterella</taxon>
    </lineage>
</organism>
<feature type="domain" description="Peptidase S49" evidence="8">
    <location>
        <begin position="129"/>
        <end position="284"/>
    </location>
</feature>
<dbReference type="Pfam" id="PF01343">
    <property type="entry name" value="Peptidase_S49"/>
    <property type="match status" value="2"/>
</dbReference>
<keyword evidence="4" id="KW-0378">Hydrolase</keyword>
<evidence type="ECO:0000256" key="7">
    <source>
        <dbReference type="SAM" id="Phobius"/>
    </source>
</evidence>
<dbReference type="Gene3D" id="6.20.330.10">
    <property type="match status" value="1"/>
</dbReference>
<feature type="transmembrane region" description="Helical" evidence="7">
    <location>
        <begin position="20"/>
        <end position="39"/>
    </location>
</feature>
<sequence>MLRLLKALYRGIDTARRAAANLLFLLVLLAIAAVVWLAFSTPGIPSGTILEIPLNGSLVMSSSTLSTGRSVVSKVMGQSVEETTISDVTEALDLAARDPRIRAVVLRLDGLASAGPASVQEIGDALQRFRKTGRKVYAWADTYSQARWAIASSADETYMSPMGEVKLRGLESSGLYWGRLIDRLGITVSVVKAGAYKSAPEAYTRSGPSPEAVEAQRSWMGDEWEQLAGLMESARGMPAGAVHRWISGYLELLRQHNGDAAQAAADARMITALSSWSDLRSRLAGKSCVKDGCEDAFTGFDQYLLAASGSAASDSKIGVVTLEGEITEGPVGTGKASSQSLVPLIQAAQADSSLKALIIQINSPGGSAVAAEQIREALKGFRSTGRPVVAYFGDMAASGGYWVSTAADKVVSSPLSITGSIGVFGIMPSFEKVLDRLGVGVSAMKTEEKGGEASLIARPGPDELQAAQLQVDNTYAKFLARVAEARGMTTAAVDKVGQGRVWTGRQAKQRGLVDELGNFGAAVAEASKLAGIKGDAELKYLQPAATQSIADMMLSGAQGSAAPSWLKGALEFLRAGSSTMDAAARGRTVEVRAQTPWEPRL</sequence>
<keyword evidence="3" id="KW-0645">Protease</keyword>
<dbReference type="Proteomes" id="UP001165481">
    <property type="component" value="Unassembled WGS sequence"/>
</dbReference>
<dbReference type="PANTHER" id="PTHR33209:SF1">
    <property type="entry name" value="PEPTIDASE S49 DOMAIN-CONTAINING PROTEIN"/>
    <property type="match status" value="1"/>
</dbReference>
<feature type="domain" description="Peptidase S49" evidence="8">
    <location>
        <begin position="381"/>
        <end position="532"/>
    </location>
</feature>
<dbReference type="InterPro" id="IPR047272">
    <property type="entry name" value="S49_SppA_C"/>
</dbReference>
<accession>A0ABT7INK5</accession>
<dbReference type="EMBL" id="JAKZJU020000001">
    <property type="protein sequence ID" value="MDL2058896.1"/>
    <property type="molecule type" value="Genomic_DNA"/>
</dbReference>
<name>A0ABT7INK5_9BURK</name>
<dbReference type="PANTHER" id="PTHR33209">
    <property type="entry name" value="PROTEASE 4"/>
    <property type="match status" value="1"/>
</dbReference>
<dbReference type="CDD" id="cd07023">
    <property type="entry name" value="S49_Sppa_N_C"/>
    <property type="match status" value="1"/>
</dbReference>
<evidence type="ECO:0000313" key="9">
    <source>
        <dbReference type="EMBL" id="MDL2058896.1"/>
    </source>
</evidence>
<keyword evidence="5" id="KW-0720">Serine protease</keyword>
<evidence type="ECO:0000256" key="3">
    <source>
        <dbReference type="ARBA" id="ARBA00022670"/>
    </source>
</evidence>
<protein>
    <submittedName>
        <fullName evidence="9">Signal peptide peptidase SppA</fullName>
    </submittedName>
</protein>
<dbReference type="InterPro" id="IPR004635">
    <property type="entry name" value="Pept_S49_SppA"/>
</dbReference>